<dbReference type="GO" id="GO:0000725">
    <property type="term" value="P:recombinational repair"/>
    <property type="evidence" value="ECO:0007669"/>
    <property type="project" value="TreeGrafter"/>
</dbReference>
<keyword evidence="1 5" id="KW-0547">Nucleotide-binding</keyword>
<accession>M0EGB4</accession>
<evidence type="ECO:0000256" key="3">
    <source>
        <dbReference type="ARBA" id="ARBA00022806"/>
    </source>
</evidence>
<name>M0EGB4_9EURY</name>
<dbReference type="Pfam" id="PF00580">
    <property type="entry name" value="UvrD-helicase"/>
    <property type="match status" value="1"/>
</dbReference>
<protein>
    <submittedName>
        <fullName evidence="7">DNA/RNA helicase, superfamily I</fullName>
    </submittedName>
</protein>
<evidence type="ECO:0000256" key="2">
    <source>
        <dbReference type="ARBA" id="ARBA00022801"/>
    </source>
</evidence>
<dbReference type="AlphaFoldDB" id="M0EGB4"/>
<dbReference type="PROSITE" id="PS51198">
    <property type="entry name" value="UVRD_HELICASE_ATP_BIND"/>
    <property type="match status" value="1"/>
</dbReference>
<feature type="binding site" evidence="5">
    <location>
        <begin position="27"/>
        <end position="34"/>
    </location>
    <ligand>
        <name>ATP</name>
        <dbReference type="ChEBI" id="CHEBI:30616"/>
    </ligand>
</feature>
<dbReference type="InterPro" id="IPR027417">
    <property type="entry name" value="P-loop_NTPase"/>
</dbReference>
<dbReference type="SUPFAM" id="SSF52540">
    <property type="entry name" value="P-loop containing nucleoside triphosphate hydrolases"/>
    <property type="match status" value="1"/>
</dbReference>
<dbReference type="Proteomes" id="UP000011586">
    <property type="component" value="Unassembled WGS sequence"/>
</dbReference>
<evidence type="ECO:0000313" key="8">
    <source>
        <dbReference type="Proteomes" id="UP000011586"/>
    </source>
</evidence>
<evidence type="ECO:0000256" key="5">
    <source>
        <dbReference type="PROSITE-ProRule" id="PRU00560"/>
    </source>
</evidence>
<proteinExistence type="predicted"/>
<dbReference type="RefSeq" id="WP_008441547.1">
    <property type="nucleotide sequence ID" value="NZ_AOJK01000024.1"/>
</dbReference>
<dbReference type="PANTHER" id="PTHR11070">
    <property type="entry name" value="UVRD / RECB / PCRA DNA HELICASE FAMILY MEMBER"/>
    <property type="match status" value="1"/>
</dbReference>
<evidence type="ECO:0000256" key="1">
    <source>
        <dbReference type="ARBA" id="ARBA00022741"/>
    </source>
</evidence>
<organism evidence="7 8">
    <name type="scientific">Halorubrum californiense DSM 19288</name>
    <dbReference type="NCBI Taxonomy" id="1227465"/>
    <lineage>
        <taxon>Archaea</taxon>
        <taxon>Methanobacteriati</taxon>
        <taxon>Methanobacteriota</taxon>
        <taxon>Stenosarchaea group</taxon>
        <taxon>Halobacteria</taxon>
        <taxon>Halobacteriales</taxon>
        <taxon>Haloferacaceae</taxon>
        <taxon>Halorubrum</taxon>
    </lineage>
</organism>
<dbReference type="GO" id="GO:0003677">
    <property type="term" value="F:DNA binding"/>
    <property type="evidence" value="ECO:0007669"/>
    <property type="project" value="InterPro"/>
</dbReference>
<dbReference type="EMBL" id="AOJK01000024">
    <property type="protein sequence ID" value="ELZ46093.1"/>
    <property type="molecule type" value="Genomic_DNA"/>
</dbReference>
<dbReference type="InterPro" id="IPR000212">
    <property type="entry name" value="DNA_helicase_UvrD/REP"/>
</dbReference>
<reference evidence="7 8" key="1">
    <citation type="journal article" date="2014" name="PLoS Genet.">
        <title>Phylogenetically driven sequencing of extremely halophilic archaea reveals strategies for static and dynamic osmo-response.</title>
        <authorList>
            <person name="Becker E.A."/>
            <person name="Seitzer P.M."/>
            <person name="Tritt A."/>
            <person name="Larsen D."/>
            <person name="Krusor M."/>
            <person name="Yao A.I."/>
            <person name="Wu D."/>
            <person name="Madern D."/>
            <person name="Eisen J.A."/>
            <person name="Darling A.E."/>
            <person name="Facciotti M.T."/>
        </authorList>
    </citation>
    <scope>NUCLEOTIDE SEQUENCE [LARGE SCALE GENOMIC DNA]</scope>
    <source>
        <strain evidence="7 8">DSM 19288</strain>
    </source>
</reference>
<dbReference type="Gene3D" id="3.40.50.300">
    <property type="entry name" value="P-loop containing nucleotide triphosphate hydrolases"/>
    <property type="match status" value="1"/>
</dbReference>
<dbReference type="PATRIC" id="fig|1227465.4.peg.955"/>
<dbReference type="GO" id="GO:0016787">
    <property type="term" value="F:hydrolase activity"/>
    <property type="evidence" value="ECO:0007669"/>
    <property type="project" value="UniProtKB-UniRule"/>
</dbReference>
<dbReference type="GO" id="GO:0005524">
    <property type="term" value="F:ATP binding"/>
    <property type="evidence" value="ECO:0007669"/>
    <property type="project" value="UniProtKB-UniRule"/>
</dbReference>
<sequence length="609" mass="68959">MTRKSPPNYPIFAEDEYPPTSSLKIHGPPGSGKTTQLLLRLMGLLEAGYSLSDIAFVTYHKELSSDILSRLEEYGFIGSEELDKPTTGETRYIGTIHGIASRISGGAFRNLESAKTKHRREFMREVYSRPYDAPATRSDITPIGELAFDCIEWLKKNRIPISQPTRAPQYVEYRSNWRGAPSLREFQREWEEYKTEKGLFDFTDQLTHALDEKKSPSTPVLIVDEAQDMFPLLSKLVNEWRKDADVVVIAGDPHQTVNTHEGASPKFFDAIELPTVVLPDSHRVPELHWQTARRLLDRHHEPPELNVRDTREATLEEVRSPRFGYNRGQWIAPTGKSSPPWLLKQYAPDGDALLIARTRLQCLGIAWSLMEAGALFRSQNGLLGWDTPGVGEGRTRLFNALQKIRGLSPDESDGGSRAPEKLESSELALTLDEARTLLRAIDSKCIRSRKNRFRRTTDSVWEMLNKHPHDNISLKKLDWHLTKEFWVRYTTGPGAVEWLSGFFEKPEEQIALRNALQRTNRPITSLEATPRVSTIHSTKGGQAETTICYDGVPPRVTQSLHRPGAKATEDLIWYVGLTRSSQNLVIVRGGFDWITPYLPSTVVNQGEIV</sequence>
<keyword evidence="4 5" id="KW-0067">ATP-binding</keyword>
<dbReference type="InterPro" id="IPR014016">
    <property type="entry name" value="UvrD-like_ATP-bd"/>
</dbReference>
<dbReference type="GO" id="GO:0043138">
    <property type="term" value="F:3'-5' DNA helicase activity"/>
    <property type="evidence" value="ECO:0007669"/>
    <property type="project" value="TreeGrafter"/>
</dbReference>
<evidence type="ECO:0000256" key="4">
    <source>
        <dbReference type="ARBA" id="ARBA00022840"/>
    </source>
</evidence>
<keyword evidence="3 5" id="KW-0347">Helicase</keyword>
<dbReference type="STRING" id="1227465.C463_04871"/>
<comment type="caution">
    <text evidence="7">The sequence shown here is derived from an EMBL/GenBank/DDBJ whole genome shotgun (WGS) entry which is preliminary data.</text>
</comment>
<keyword evidence="2 5" id="KW-0378">Hydrolase</keyword>
<gene>
    <name evidence="7" type="ORF">C463_04871</name>
</gene>
<feature type="domain" description="UvrD-like helicase ATP-binding" evidence="6">
    <location>
        <begin position="6"/>
        <end position="310"/>
    </location>
</feature>
<keyword evidence="8" id="KW-1185">Reference proteome</keyword>
<evidence type="ECO:0000313" key="7">
    <source>
        <dbReference type="EMBL" id="ELZ46093.1"/>
    </source>
</evidence>
<dbReference type="PANTHER" id="PTHR11070:SF2">
    <property type="entry name" value="ATP-DEPENDENT DNA HELICASE SRS2"/>
    <property type="match status" value="1"/>
</dbReference>
<dbReference type="OrthoDB" id="203178at2157"/>
<evidence type="ECO:0000259" key="6">
    <source>
        <dbReference type="PROSITE" id="PS51198"/>
    </source>
</evidence>